<dbReference type="PANTHER" id="PTHR23513">
    <property type="entry name" value="INTEGRAL MEMBRANE EFFLUX PROTEIN-RELATED"/>
    <property type="match status" value="1"/>
</dbReference>
<feature type="transmembrane region" description="Helical" evidence="7">
    <location>
        <begin position="385"/>
        <end position="406"/>
    </location>
</feature>
<keyword evidence="5 7" id="KW-0472">Membrane</keyword>
<feature type="compositionally biased region" description="Low complexity" evidence="6">
    <location>
        <begin position="7"/>
        <end position="25"/>
    </location>
</feature>
<feature type="compositionally biased region" description="Pro residues" evidence="6">
    <location>
        <begin position="41"/>
        <end position="54"/>
    </location>
</feature>
<feature type="transmembrane region" description="Helical" evidence="7">
    <location>
        <begin position="418"/>
        <end position="437"/>
    </location>
</feature>
<evidence type="ECO:0000256" key="1">
    <source>
        <dbReference type="ARBA" id="ARBA00004651"/>
    </source>
</evidence>
<dbReference type="Proteomes" id="UP001597479">
    <property type="component" value="Unassembled WGS sequence"/>
</dbReference>
<evidence type="ECO:0000259" key="8">
    <source>
        <dbReference type="PROSITE" id="PS50850"/>
    </source>
</evidence>
<dbReference type="CDD" id="cd06173">
    <property type="entry name" value="MFS_MefA_like"/>
    <property type="match status" value="1"/>
</dbReference>
<evidence type="ECO:0000256" key="6">
    <source>
        <dbReference type="SAM" id="MobiDB-lite"/>
    </source>
</evidence>
<feature type="transmembrane region" description="Helical" evidence="7">
    <location>
        <begin position="443"/>
        <end position="464"/>
    </location>
</feature>
<accession>A0ABW5W1Q5</accession>
<feature type="transmembrane region" description="Helical" evidence="7">
    <location>
        <begin position="177"/>
        <end position="201"/>
    </location>
</feature>
<dbReference type="RefSeq" id="WP_377190050.1">
    <property type="nucleotide sequence ID" value="NZ_JBHUOG010000002.1"/>
</dbReference>
<comment type="subcellular location">
    <subcellularLocation>
        <location evidence="1">Cell membrane</location>
        <topology evidence="1">Multi-pass membrane protein</topology>
    </subcellularLocation>
</comment>
<feature type="transmembrane region" description="Helical" evidence="7">
    <location>
        <begin position="244"/>
        <end position="261"/>
    </location>
</feature>
<feature type="domain" description="Major facilitator superfamily (MFS) profile" evidence="8">
    <location>
        <begin position="84"/>
        <end position="469"/>
    </location>
</feature>
<dbReference type="InterPro" id="IPR020846">
    <property type="entry name" value="MFS_dom"/>
</dbReference>
<feature type="transmembrane region" description="Helical" evidence="7">
    <location>
        <begin position="325"/>
        <end position="345"/>
    </location>
</feature>
<feature type="compositionally biased region" description="Basic and acidic residues" evidence="6">
    <location>
        <begin position="26"/>
        <end position="40"/>
    </location>
</feature>
<dbReference type="SUPFAM" id="SSF103473">
    <property type="entry name" value="MFS general substrate transporter"/>
    <property type="match status" value="1"/>
</dbReference>
<feature type="compositionally biased region" description="Pro residues" evidence="6">
    <location>
        <begin position="61"/>
        <end position="72"/>
    </location>
</feature>
<feature type="transmembrane region" description="Helical" evidence="7">
    <location>
        <begin position="282"/>
        <end position="313"/>
    </location>
</feature>
<organism evidence="9 10">
    <name type="scientific">Promicromonospora vindobonensis</name>
    <dbReference type="NCBI Taxonomy" id="195748"/>
    <lineage>
        <taxon>Bacteria</taxon>
        <taxon>Bacillati</taxon>
        <taxon>Actinomycetota</taxon>
        <taxon>Actinomycetes</taxon>
        <taxon>Micrococcales</taxon>
        <taxon>Promicromonosporaceae</taxon>
        <taxon>Promicromonospora</taxon>
    </lineage>
</organism>
<sequence length="482" mass="49654">MNAEIRAAMTAAPLDAPADLPQDAPADLHPDAPADLRPDAPPDPDTPSVTPPEMQPDAPLDVPPEQVPPSGPGMPDIPLRRNRAYLLLTTGRFAQAIGAGVGTFAVPLLAFEVTGSVAQAGLVSGIGQVGALAATLPAGVVADRVDRRRLLVLAATTGAGLWATVLVAGLAGSLSAWHLAAVLFGSSMVSAFVNPASGGALRAVVPAAQMANAMAVNQGRMAAVGLFAGPIGGLLYGMAHVLPFAASVVGHAIEAVAVSFVRRPLNRERTERTRPLADLREGLRFVGAVPLFRAVLVLITLLNLTSIALIVAINLELVRTGTDPRLIGLVDACAGLSMLAGAILAGPMVRRTRVGRFGILTIGLLVAALVVMALAPTYWVFVSMLAVGVFLYPALNAGFTGYLTVIVPDRMMGRATSLLGLTGLIAAPAAPVVGSALLEGWGIATTLWVMVGALTCVVVALCFVRPLMRIGRPDTWPDDALE</sequence>
<dbReference type="EMBL" id="JBHUOG010000002">
    <property type="protein sequence ID" value="MFD2797196.1"/>
    <property type="molecule type" value="Genomic_DNA"/>
</dbReference>
<keyword evidence="3 7" id="KW-0812">Transmembrane</keyword>
<evidence type="ECO:0000256" key="7">
    <source>
        <dbReference type="SAM" id="Phobius"/>
    </source>
</evidence>
<dbReference type="PANTHER" id="PTHR23513:SF6">
    <property type="entry name" value="MAJOR FACILITATOR SUPERFAMILY ASSOCIATED DOMAIN-CONTAINING PROTEIN"/>
    <property type="match status" value="1"/>
</dbReference>
<evidence type="ECO:0000256" key="5">
    <source>
        <dbReference type="ARBA" id="ARBA00023136"/>
    </source>
</evidence>
<evidence type="ECO:0000256" key="3">
    <source>
        <dbReference type="ARBA" id="ARBA00022692"/>
    </source>
</evidence>
<evidence type="ECO:0000256" key="4">
    <source>
        <dbReference type="ARBA" id="ARBA00022989"/>
    </source>
</evidence>
<keyword evidence="2" id="KW-1003">Cell membrane</keyword>
<feature type="region of interest" description="Disordered" evidence="6">
    <location>
        <begin position="1"/>
        <end position="76"/>
    </location>
</feature>
<feature type="transmembrane region" description="Helical" evidence="7">
    <location>
        <begin position="150"/>
        <end position="171"/>
    </location>
</feature>
<name>A0ABW5W1Q5_9MICO</name>
<protein>
    <submittedName>
        <fullName evidence="9">MFS transporter</fullName>
    </submittedName>
</protein>
<feature type="transmembrane region" description="Helical" evidence="7">
    <location>
        <begin position="357"/>
        <end position="379"/>
    </location>
</feature>
<evidence type="ECO:0000313" key="9">
    <source>
        <dbReference type="EMBL" id="MFD2797196.1"/>
    </source>
</evidence>
<keyword evidence="10" id="KW-1185">Reference proteome</keyword>
<dbReference type="Pfam" id="PF07690">
    <property type="entry name" value="MFS_1"/>
    <property type="match status" value="1"/>
</dbReference>
<comment type="caution">
    <text evidence="9">The sequence shown here is derived from an EMBL/GenBank/DDBJ whole genome shotgun (WGS) entry which is preliminary data.</text>
</comment>
<evidence type="ECO:0000313" key="10">
    <source>
        <dbReference type="Proteomes" id="UP001597479"/>
    </source>
</evidence>
<evidence type="ECO:0000256" key="2">
    <source>
        <dbReference type="ARBA" id="ARBA00022475"/>
    </source>
</evidence>
<feature type="transmembrane region" description="Helical" evidence="7">
    <location>
        <begin position="221"/>
        <end position="238"/>
    </location>
</feature>
<dbReference type="Gene3D" id="1.20.1250.20">
    <property type="entry name" value="MFS general substrate transporter like domains"/>
    <property type="match status" value="1"/>
</dbReference>
<feature type="transmembrane region" description="Helical" evidence="7">
    <location>
        <begin position="84"/>
        <end position="111"/>
    </location>
</feature>
<gene>
    <name evidence="9" type="ORF">ACFS27_26800</name>
</gene>
<keyword evidence="4 7" id="KW-1133">Transmembrane helix</keyword>
<dbReference type="InterPro" id="IPR036259">
    <property type="entry name" value="MFS_trans_sf"/>
</dbReference>
<dbReference type="PROSITE" id="PS50850">
    <property type="entry name" value="MFS"/>
    <property type="match status" value="1"/>
</dbReference>
<proteinExistence type="predicted"/>
<reference evidence="10" key="1">
    <citation type="journal article" date="2019" name="Int. J. Syst. Evol. Microbiol.">
        <title>The Global Catalogue of Microorganisms (GCM) 10K type strain sequencing project: providing services to taxonomists for standard genome sequencing and annotation.</title>
        <authorList>
            <consortium name="The Broad Institute Genomics Platform"/>
            <consortium name="The Broad Institute Genome Sequencing Center for Infectious Disease"/>
            <person name="Wu L."/>
            <person name="Ma J."/>
        </authorList>
    </citation>
    <scope>NUCLEOTIDE SEQUENCE [LARGE SCALE GENOMIC DNA]</scope>
    <source>
        <strain evidence="10">CCM 7044</strain>
    </source>
</reference>
<dbReference type="InterPro" id="IPR011701">
    <property type="entry name" value="MFS"/>
</dbReference>
<feature type="transmembrane region" description="Helical" evidence="7">
    <location>
        <begin position="117"/>
        <end position="138"/>
    </location>
</feature>